<feature type="domain" description="MobA-like NTP transferase" evidence="9">
    <location>
        <begin position="8"/>
        <end position="159"/>
    </location>
</feature>
<protein>
    <recommendedName>
        <fullName evidence="8">Probable molybdenum cofactor guanylyltransferase</fullName>
        <shortName evidence="8">MoCo guanylyltransferase</shortName>
        <ecNumber evidence="8">2.7.7.77</ecNumber>
    </recommendedName>
    <alternativeName>
        <fullName evidence="8">GTP:molybdopterin guanylyltransferase</fullName>
    </alternativeName>
    <alternativeName>
        <fullName evidence="8">Mo-MPT guanylyltransferase</fullName>
    </alternativeName>
    <alternativeName>
        <fullName evidence="8">Molybdopterin guanylyltransferase</fullName>
    </alternativeName>
    <alternativeName>
        <fullName evidence="8">Molybdopterin-guanine dinucleotide synthase</fullName>
        <shortName evidence="8">MGD synthase</shortName>
    </alternativeName>
</protein>
<comment type="similarity">
    <text evidence="8">Belongs to the MobA family.</text>
</comment>
<dbReference type="EC" id="2.7.7.77" evidence="8"/>
<dbReference type="Proteomes" id="UP000189733">
    <property type="component" value="Unassembled WGS sequence"/>
</dbReference>
<keyword evidence="7 8" id="KW-0501">Molybdenum cofactor biosynthesis</keyword>
<keyword evidence="3 8" id="KW-0479">Metal-binding</keyword>
<comment type="function">
    <text evidence="8">Transfers a GMP moiety from GTP to Mo-molybdopterin (Mo-MPT) cofactor (Moco or molybdenum cofactor) to form Mo-molybdopterin guanine dinucleotide (Mo-MGD) cofactor.</text>
</comment>
<evidence type="ECO:0000256" key="6">
    <source>
        <dbReference type="ARBA" id="ARBA00023134"/>
    </source>
</evidence>
<evidence type="ECO:0000256" key="7">
    <source>
        <dbReference type="ARBA" id="ARBA00023150"/>
    </source>
</evidence>
<keyword evidence="6 8" id="KW-0342">GTP-binding</keyword>
<evidence type="ECO:0000313" key="11">
    <source>
        <dbReference type="Proteomes" id="UP000189733"/>
    </source>
</evidence>
<sequence>MSITVPNALILAGGKSTRLGQDKVGLHWSGSIMLRRMMNLATPFCDQVFVSGRNPDQHEIDAPWIPDQYTGIGPIGGIISGLRTLGTPLLVLACDLPLLDSESLTLLLRENARRPKEKVMTTFLQKETGFIESLIAVYQPSALEWLEESAENGIYKLSRAIPPEKRHHIEYSAAKSNTFFNINYPEDLEKLRDIERQQLALIAQDHL</sequence>
<evidence type="ECO:0000256" key="5">
    <source>
        <dbReference type="ARBA" id="ARBA00022842"/>
    </source>
</evidence>
<dbReference type="AlphaFoldDB" id="A0A1T4WNC8"/>
<comment type="caution">
    <text evidence="8">Lacks conserved residue(s) required for the propagation of feature annotation.</text>
</comment>
<dbReference type="Gene3D" id="3.90.550.10">
    <property type="entry name" value="Spore Coat Polysaccharide Biosynthesis Protein SpsA, Chain A"/>
    <property type="match status" value="1"/>
</dbReference>
<evidence type="ECO:0000256" key="2">
    <source>
        <dbReference type="ARBA" id="ARBA00022679"/>
    </source>
</evidence>
<dbReference type="OrthoDB" id="9788394at2"/>
<dbReference type="RefSeq" id="WP_078685730.1">
    <property type="nucleotide sequence ID" value="NZ_FUYA01000009.1"/>
</dbReference>
<dbReference type="HAMAP" id="MF_00316">
    <property type="entry name" value="MobA"/>
    <property type="match status" value="1"/>
</dbReference>
<proteinExistence type="inferred from homology"/>
<feature type="binding site" evidence="8">
    <location>
        <position position="23"/>
    </location>
    <ligand>
        <name>GTP</name>
        <dbReference type="ChEBI" id="CHEBI:37565"/>
    </ligand>
</feature>
<feature type="binding site" evidence="8">
    <location>
        <position position="67"/>
    </location>
    <ligand>
        <name>GTP</name>
        <dbReference type="ChEBI" id="CHEBI:37565"/>
    </ligand>
</feature>
<evidence type="ECO:0000256" key="8">
    <source>
        <dbReference type="HAMAP-Rule" id="MF_00316"/>
    </source>
</evidence>
<evidence type="ECO:0000256" key="3">
    <source>
        <dbReference type="ARBA" id="ARBA00022723"/>
    </source>
</evidence>
<evidence type="ECO:0000259" key="9">
    <source>
        <dbReference type="Pfam" id="PF12804"/>
    </source>
</evidence>
<dbReference type="PANTHER" id="PTHR19136:SF81">
    <property type="entry name" value="MOLYBDENUM COFACTOR GUANYLYLTRANSFERASE"/>
    <property type="match status" value="1"/>
</dbReference>
<dbReference type="SUPFAM" id="SSF53448">
    <property type="entry name" value="Nucleotide-diphospho-sugar transferases"/>
    <property type="match status" value="1"/>
</dbReference>
<organism evidence="10 11">
    <name type="scientific">Desulfobaculum bizertense DSM 18034</name>
    <dbReference type="NCBI Taxonomy" id="1121442"/>
    <lineage>
        <taxon>Bacteria</taxon>
        <taxon>Pseudomonadati</taxon>
        <taxon>Thermodesulfobacteriota</taxon>
        <taxon>Desulfovibrionia</taxon>
        <taxon>Desulfovibrionales</taxon>
        <taxon>Desulfovibrionaceae</taxon>
        <taxon>Desulfobaculum</taxon>
    </lineage>
</organism>
<feature type="binding site" evidence="8">
    <location>
        <position position="95"/>
    </location>
    <ligand>
        <name>GTP</name>
        <dbReference type="ChEBI" id="CHEBI:37565"/>
    </ligand>
</feature>
<evidence type="ECO:0000313" key="10">
    <source>
        <dbReference type="EMBL" id="SKA78852.1"/>
    </source>
</evidence>
<keyword evidence="11" id="KW-1185">Reference proteome</keyword>
<keyword evidence="5 8" id="KW-0460">Magnesium</keyword>
<dbReference type="GO" id="GO:0006777">
    <property type="term" value="P:Mo-molybdopterin cofactor biosynthetic process"/>
    <property type="evidence" value="ECO:0007669"/>
    <property type="project" value="UniProtKB-KW"/>
</dbReference>
<dbReference type="InterPro" id="IPR013482">
    <property type="entry name" value="Molybde_CF_guanTrfase"/>
</dbReference>
<comment type="cofactor">
    <cofactor evidence="8">
        <name>Mg(2+)</name>
        <dbReference type="ChEBI" id="CHEBI:18420"/>
    </cofactor>
</comment>
<evidence type="ECO:0000256" key="4">
    <source>
        <dbReference type="ARBA" id="ARBA00022741"/>
    </source>
</evidence>
<dbReference type="InterPro" id="IPR029044">
    <property type="entry name" value="Nucleotide-diphossugar_trans"/>
</dbReference>
<feature type="binding site" evidence="8">
    <location>
        <begin position="11"/>
        <end position="13"/>
    </location>
    <ligand>
        <name>GTP</name>
        <dbReference type="ChEBI" id="CHEBI:37565"/>
    </ligand>
</feature>
<comment type="subcellular location">
    <subcellularLocation>
        <location evidence="8">Cytoplasm</location>
    </subcellularLocation>
</comment>
<dbReference type="PANTHER" id="PTHR19136">
    <property type="entry name" value="MOLYBDENUM COFACTOR GUANYLYLTRANSFERASE"/>
    <property type="match status" value="1"/>
</dbReference>
<dbReference type="GO" id="GO:0061603">
    <property type="term" value="F:molybdenum cofactor guanylyltransferase activity"/>
    <property type="evidence" value="ECO:0007669"/>
    <property type="project" value="UniProtKB-EC"/>
</dbReference>
<dbReference type="EMBL" id="FUYA01000009">
    <property type="protein sequence ID" value="SKA78852.1"/>
    <property type="molecule type" value="Genomic_DNA"/>
</dbReference>
<dbReference type="CDD" id="cd02503">
    <property type="entry name" value="MobA"/>
    <property type="match status" value="1"/>
</dbReference>
<dbReference type="Pfam" id="PF12804">
    <property type="entry name" value="NTP_transf_3"/>
    <property type="match status" value="1"/>
</dbReference>
<name>A0A1T4WNC8_9BACT</name>
<comment type="domain">
    <text evidence="8">The N-terminal domain determines nucleotide recognition and specific binding, while the C-terminal domain determines the specific binding to the target protein.</text>
</comment>
<dbReference type="GO" id="GO:0005525">
    <property type="term" value="F:GTP binding"/>
    <property type="evidence" value="ECO:0007669"/>
    <property type="project" value="UniProtKB-UniRule"/>
</dbReference>
<accession>A0A1T4WNC8</accession>
<keyword evidence="1 8" id="KW-0963">Cytoplasm</keyword>
<dbReference type="GO" id="GO:0046872">
    <property type="term" value="F:metal ion binding"/>
    <property type="evidence" value="ECO:0007669"/>
    <property type="project" value="UniProtKB-KW"/>
</dbReference>
<comment type="catalytic activity">
    <reaction evidence="8">
        <text>Mo-molybdopterin + GTP + H(+) = Mo-molybdopterin guanine dinucleotide + diphosphate</text>
        <dbReference type="Rhea" id="RHEA:34243"/>
        <dbReference type="ChEBI" id="CHEBI:15378"/>
        <dbReference type="ChEBI" id="CHEBI:33019"/>
        <dbReference type="ChEBI" id="CHEBI:37565"/>
        <dbReference type="ChEBI" id="CHEBI:71302"/>
        <dbReference type="ChEBI" id="CHEBI:71310"/>
        <dbReference type="EC" id="2.7.7.77"/>
    </reaction>
</comment>
<dbReference type="STRING" id="1121442.SAMN02745702_02447"/>
<dbReference type="InterPro" id="IPR025877">
    <property type="entry name" value="MobA-like_NTP_Trfase"/>
</dbReference>
<feature type="binding site" evidence="8">
    <location>
        <position position="95"/>
    </location>
    <ligand>
        <name>Mg(2+)</name>
        <dbReference type="ChEBI" id="CHEBI:18420"/>
    </ligand>
</feature>
<keyword evidence="4 8" id="KW-0547">Nucleotide-binding</keyword>
<evidence type="ECO:0000256" key="1">
    <source>
        <dbReference type="ARBA" id="ARBA00022490"/>
    </source>
</evidence>
<reference evidence="10 11" key="1">
    <citation type="submission" date="2017-02" db="EMBL/GenBank/DDBJ databases">
        <authorList>
            <person name="Peterson S.W."/>
        </authorList>
    </citation>
    <scope>NUCLEOTIDE SEQUENCE [LARGE SCALE GENOMIC DNA]</scope>
    <source>
        <strain evidence="10 11">DSM 18034</strain>
    </source>
</reference>
<dbReference type="GO" id="GO:0005737">
    <property type="term" value="C:cytoplasm"/>
    <property type="evidence" value="ECO:0007669"/>
    <property type="project" value="UniProtKB-SubCell"/>
</dbReference>
<keyword evidence="2 8" id="KW-0808">Transferase</keyword>
<gene>
    <name evidence="8" type="primary">mobA</name>
    <name evidence="10" type="ORF">SAMN02745702_02447</name>
</gene>